<dbReference type="InterPro" id="IPR014710">
    <property type="entry name" value="RmlC-like_jellyroll"/>
</dbReference>
<dbReference type="InterPro" id="IPR011051">
    <property type="entry name" value="RmlC_Cupin_sf"/>
</dbReference>
<sequence>MPSPDLPQRRPSSGLSGGGRFDLHAIANALPATAATLLVDTYLSDRETASVRVFRVYRPTPPHYHETYDEVLYCLSGRGTFWIGDPGQEAAFGPGQLLLFDRRTLHALPKILEEPLVFLSVDTPRREPTDIVFVDPQDGTPATFMARNAAKEPEGDADGGTA</sequence>
<dbReference type="SUPFAM" id="SSF51182">
    <property type="entry name" value="RmlC-like cupins"/>
    <property type="match status" value="1"/>
</dbReference>
<accession>A0A921DZF6</accession>
<dbReference type="PANTHER" id="PTHR43346:SF1">
    <property type="entry name" value="QUERCETIN 2,3-DIOXYGENASE-RELATED"/>
    <property type="match status" value="1"/>
</dbReference>
<dbReference type="InterPro" id="IPR013096">
    <property type="entry name" value="Cupin_2"/>
</dbReference>
<evidence type="ECO:0000313" key="3">
    <source>
        <dbReference type="Proteomes" id="UP000742631"/>
    </source>
</evidence>
<protein>
    <submittedName>
        <fullName evidence="2">Cupin domain-containing protein</fullName>
    </submittedName>
</protein>
<evidence type="ECO:0000259" key="1">
    <source>
        <dbReference type="Pfam" id="PF07883"/>
    </source>
</evidence>
<dbReference type="EMBL" id="DYYG01000009">
    <property type="protein sequence ID" value="HJE22474.1"/>
    <property type="molecule type" value="Genomic_DNA"/>
</dbReference>
<evidence type="ECO:0000313" key="2">
    <source>
        <dbReference type="EMBL" id="HJE22474.1"/>
    </source>
</evidence>
<name>A0A921DZF6_9HYPH</name>
<organism evidence="2 3">
    <name type="scientific">Methylorubrum populi</name>
    <dbReference type="NCBI Taxonomy" id="223967"/>
    <lineage>
        <taxon>Bacteria</taxon>
        <taxon>Pseudomonadati</taxon>
        <taxon>Pseudomonadota</taxon>
        <taxon>Alphaproteobacteria</taxon>
        <taxon>Hyphomicrobiales</taxon>
        <taxon>Methylobacteriaceae</taxon>
        <taxon>Methylorubrum</taxon>
    </lineage>
</organism>
<dbReference type="AlphaFoldDB" id="A0A921DZF6"/>
<dbReference type="Proteomes" id="UP000742631">
    <property type="component" value="Unassembled WGS sequence"/>
</dbReference>
<reference evidence="2" key="2">
    <citation type="submission" date="2021-09" db="EMBL/GenBank/DDBJ databases">
        <authorList>
            <person name="Gilroy R."/>
        </authorList>
    </citation>
    <scope>NUCLEOTIDE SEQUENCE</scope>
    <source>
        <strain evidence="2">316</strain>
    </source>
</reference>
<proteinExistence type="predicted"/>
<dbReference type="InterPro" id="IPR052538">
    <property type="entry name" value="Flavonoid_dioxygenase-like"/>
</dbReference>
<dbReference type="PANTHER" id="PTHR43346">
    <property type="entry name" value="LIGAND BINDING DOMAIN PROTEIN, PUTATIVE (AFU_ORTHOLOGUE AFUA_6G14370)-RELATED"/>
    <property type="match status" value="1"/>
</dbReference>
<reference evidence="2" key="1">
    <citation type="journal article" date="2021" name="PeerJ">
        <title>Extensive microbial diversity within the chicken gut microbiome revealed by metagenomics and culture.</title>
        <authorList>
            <person name="Gilroy R."/>
            <person name="Ravi A."/>
            <person name="Getino M."/>
            <person name="Pursley I."/>
            <person name="Horton D.L."/>
            <person name="Alikhan N.F."/>
            <person name="Baker D."/>
            <person name="Gharbi K."/>
            <person name="Hall N."/>
            <person name="Watson M."/>
            <person name="Adriaenssens E.M."/>
            <person name="Foster-Nyarko E."/>
            <person name="Jarju S."/>
            <person name="Secka A."/>
            <person name="Antonio M."/>
            <person name="Oren A."/>
            <person name="Chaudhuri R.R."/>
            <person name="La Ragione R."/>
            <person name="Hildebrand F."/>
            <person name="Pallen M.J."/>
        </authorList>
    </citation>
    <scope>NUCLEOTIDE SEQUENCE</scope>
    <source>
        <strain evidence="2">316</strain>
    </source>
</reference>
<dbReference type="Gene3D" id="2.60.120.10">
    <property type="entry name" value="Jelly Rolls"/>
    <property type="match status" value="1"/>
</dbReference>
<comment type="caution">
    <text evidence="2">The sequence shown here is derived from an EMBL/GenBank/DDBJ whole genome shotgun (WGS) entry which is preliminary data.</text>
</comment>
<dbReference type="CDD" id="cd02208">
    <property type="entry name" value="cupin_RmlC-like"/>
    <property type="match status" value="1"/>
</dbReference>
<dbReference type="Pfam" id="PF07883">
    <property type="entry name" value="Cupin_2"/>
    <property type="match status" value="1"/>
</dbReference>
<feature type="domain" description="Cupin type-2" evidence="1">
    <location>
        <begin position="60"/>
        <end position="121"/>
    </location>
</feature>
<gene>
    <name evidence="2" type="ORF">K8W01_02280</name>
</gene>